<dbReference type="Gene3D" id="3.40.30.10">
    <property type="entry name" value="Glutaredoxin"/>
    <property type="match status" value="1"/>
</dbReference>
<comment type="caution">
    <text evidence="1">The sequence shown here is derived from an EMBL/GenBank/DDBJ whole genome shotgun (WGS) entry which is preliminary data.</text>
</comment>
<gene>
    <name evidence="1" type="ORF">HNQ41_000921</name>
</gene>
<dbReference type="SUPFAM" id="SSF52833">
    <property type="entry name" value="Thioredoxin-like"/>
    <property type="match status" value="1"/>
</dbReference>
<dbReference type="RefSeq" id="WP_184663234.1">
    <property type="nucleotide sequence ID" value="NZ_JACHHB010000003.1"/>
</dbReference>
<reference evidence="1 2" key="1">
    <citation type="submission" date="2020-08" db="EMBL/GenBank/DDBJ databases">
        <title>Genomic Encyclopedia of Type Strains, Phase IV (KMG-IV): sequencing the most valuable type-strain genomes for metagenomic binning, comparative biology and taxonomic classification.</title>
        <authorList>
            <person name="Goeker M."/>
        </authorList>
    </citation>
    <scope>NUCLEOTIDE SEQUENCE [LARGE SCALE GENOMIC DNA]</scope>
    <source>
        <strain evidence="1 2">DSM 24696</strain>
    </source>
</reference>
<name>A0A840QN38_9BACI</name>
<dbReference type="NCBIfam" id="TIGR04019">
    <property type="entry name" value="B_thiol_YtxJ"/>
    <property type="match status" value="1"/>
</dbReference>
<organism evidence="1 2">
    <name type="scientific">Texcoconibacillus texcoconensis</name>
    <dbReference type="NCBI Taxonomy" id="1095777"/>
    <lineage>
        <taxon>Bacteria</taxon>
        <taxon>Bacillati</taxon>
        <taxon>Bacillota</taxon>
        <taxon>Bacilli</taxon>
        <taxon>Bacillales</taxon>
        <taxon>Bacillaceae</taxon>
        <taxon>Texcoconibacillus</taxon>
    </lineage>
</organism>
<dbReference type="EMBL" id="JACHHB010000003">
    <property type="protein sequence ID" value="MBB5172777.1"/>
    <property type="molecule type" value="Genomic_DNA"/>
</dbReference>
<dbReference type="InterPro" id="IPR022551">
    <property type="entry name" value="BrxC"/>
</dbReference>
<sequence length="110" mass="12658">MELKVLENENDWKEVKEKQETFFLFKNSTTCPISDEAFKAYETFANNHANVPTYYLNVQEARPLSNAIAEYYSVKHQSPQVLLIVNDRAVWHDSHFNITTSALSDAVSSQ</sequence>
<dbReference type="InterPro" id="IPR036249">
    <property type="entry name" value="Thioredoxin-like_sf"/>
</dbReference>
<dbReference type="Proteomes" id="UP000551878">
    <property type="component" value="Unassembled WGS sequence"/>
</dbReference>
<dbReference type="Pfam" id="PF11009">
    <property type="entry name" value="BrxC"/>
    <property type="match status" value="1"/>
</dbReference>
<keyword evidence="2" id="KW-1185">Reference proteome</keyword>
<evidence type="ECO:0000313" key="2">
    <source>
        <dbReference type="Proteomes" id="UP000551878"/>
    </source>
</evidence>
<dbReference type="AlphaFoldDB" id="A0A840QN38"/>
<evidence type="ECO:0000313" key="1">
    <source>
        <dbReference type="EMBL" id="MBB5172777.1"/>
    </source>
</evidence>
<proteinExistence type="predicted"/>
<accession>A0A840QN38</accession>
<protein>
    <submittedName>
        <fullName evidence="1">Bacillithiol system protein YtxJ</fullName>
    </submittedName>
</protein>